<reference evidence="1 2" key="1">
    <citation type="submission" date="2017-01" db="EMBL/GenBank/DDBJ databases">
        <title>Draft genome sequence of Pseudomonas pachastrellae type strain CCUG 46540T from a deep sea.</title>
        <authorList>
            <person name="Gomila M."/>
            <person name="Mulet M."/>
            <person name="Lalucat J."/>
            <person name="Garcia-Valdes E."/>
        </authorList>
    </citation>
    <scope>NUCLEOTIDE SEQUENCE [LARGE SCALE GENOMIC DNA]</scope>
    <source>
        <strain evidence="1 2">CCUG 46540</strain>
    </source>
</reference>
<name>A0A1S8DCZ9_9GAMM</name>
<keyword evidence="2" id="KW-1185">Reference proteome</keyword>
<dbReference type="CDD" id="cd02440">
    <property type="entry name" value="AdoMet_MTases"/>
    <property type="match status" value="1"/>
</dbReference>
<dbReference type="Proteomes" id="UP000242847">
    <property type="component" value="Unassembled WGS sequence"/>
</dbReference>
<dbReference type="SUPFAM" id="SSF53335">
    <property type="entry name" value="S-adenosyl-L-methionine-dependent methyltransferases"/>
    <property type="match status" value="1"/>
</dbReference>
<evidence type="ECO:0000313" key="2">
    <source>
        <dbReference type="Proteomes" id="UP000242847"/>
    </source>
</evidence>
<dbReference type="Gene3D" id="3.40.50.150">
    <property type="entry name" value="Vaccinia Virus protein VP39"/>
    <property type="match status" value="1"/>
</dbReference>
<dbReference type="Pfam" id="PF13489">
    <property type="entry name" value="Methyltransf_23"/>
    <property type="match status" value="1"/>
</dbReference>
<accession>A0A1S8DCZ9</accession>
<evidence type="ECO:0000313" key="1">
    <source>
        <dbReference type="EMBL" id="ONM42512.1"/>
    </source>
</evidence>
<protein>
    <recommendedName>
        <fullName evidence="3">Class I SAM-dependent methyltransferase</fullName>
    </recommendedName>
</protein>
<dbReference type="OrthoDB" id="9791944at2"/>
<comment type="caution">
    <text evidence="1">The sequence shown here is derived from an EMBL/GenBank/DDBJ whole genome shotgun (WGS) entry which is preliminary data.</text>
</comment>
<evidence type="ECO:0008006" key="3">
    <source>
        <dbReference type="Google" id="ProtNLM"/>
    </source>
</evidence>
<dbReference type="AlphaFoldDB" id="A0A1S8DCZ9"/>
<organism evidence="1 2">
    <name type="scientific">Halopseudomonas pachastrellae</name>
    <dbReference type="NCBI Taxonomy" id="254161"/>
    <lineage>
        <taxon>Bacteria</taxon>
        <taxon>Pseudomonadati</taxon>
        <taxon>Pseudomonadota</taxon>
        <taxon>Gammaproteobacteria</taxon>
        <taxon>Pseudomonadales</taxon>
        <taxon>Pseudomonadaceae</taxon>
        <taxon>Halopseudomonas</taxon>
    </lineage>
</organism>
<dbReference type="RefSeq" id="WP_083729240.1">
    <property type="nucleotide sequence ID" value="NZ_FOUD01000024.1"/>
</dbReference>
<dbReference type="STRING" id="254161.SAMN05216256_12429"/>
<dbReference type="InterPro" id="IPR029063">
    <property type="entry name" value="SAM-dependent_MTases_sf"/>
</dbReference>
<gene>
    <name evidence="1" type="ORF">BXT89_17605</name>
</gene>
<proteinExistence type="predicted"/>
<dbReference type="EMBL" id="MUBC01000066">
    <property type="protein sequence ID" value="ONM42512.1"/>
    <property type="molecule type" value="Genomic_DNA"/>
</dbReference>
<sequence>MLSDRKRSYWQCERCLMVHVPAQWQLTAKQEKAEYDRHENHPDDPGYRRFLSRLAEPLLQRLPPASCGLDFGCGPGPALALMLREQGHQVSLHDLYYHPNPAALEQQWDFITATEVVEHLAAPRAVLEQLWRCLKPGGWLGLMTKRVTSPEAFSTWHYKSDPTHISFFSEHSFHWLAQHWQAELEMVGADVVLLRKR</sequence>